<keyword evidence="2 4" id="KW-0863">Zinc-finger</keyword>
<feature type="non-terminal residue" evidence="6">
    <location>
        <position position="1"/>
    </location>
</feature>
<proteinExistence type="predicted"/>
<dbReference type="PROSITE" id="PS50865">
    <property type="entry name" value="ZF_MYND_2"/>
    <property type="match status" value="1"/>
</dbReference>
<keyword evidence="3" id="KW-0862">Zinc</keyword>
<organism evidence="6 7">
    <name type="scientific">Rhizoctonia solani 123E</name>
    <dbReference type="NCBI Taxonomy" id="1423351"/>
    <lineage>
        <taxon>Eukaryota</taxon>
        <taxon>Fungi</taxon>
        <taxon>Dikarya</taxon>
        <taxon>Basidiomycota</taxon>
        <taxon>Agaricomycotina</taxon>
        <taxon>Agaricomycetes</taxon>
        <taxon>Cantharellales</taxon>
        <taxon>Ceratobasidiaceae</taxon>
        <taxon>Rhizoctonia</taxon>
    </lineage>
</organism>
<dbReference type="AlphaFoldDB" id="A0A074SA97"/>
<keyword evidence="1" id="KW-0479">Metal-binding</keyword>
<keyword evidence="7" id="KW-1185">Reference proteome</keyword>
<dbReference type="GO" id="GO:0008270">
    <property type="term" value="F:zinc ion binding"/>
    <property type="evidence" value="ECO:0007669"/>
    <property type="project" value="UniProtKB-KW"/>
</dbReference>
<sequence length="49" mass="5562">DCLVNVCWMCGGPGKPELRACSQCKQARYCSVLCQRQGWKAHKKYCRAP</sequence>
<evidence type="ECO:0000256" key="1">
    <source>
        <dbReference type="ARBA" id="ARBA00022723"/>
    </source>
</evidence>
<feature type="domain" description="MYND-type" evidence="5">
    <location>
        <begin position="7"/>
        <end position="46"/>
    </location>
</feature>
<dbReference type="Proteomes" id="UP000027456">
    <property type="component" value="Unassembled WGS sequence"/>
</dbReference>
<dbReference type="OrthoDB" id="432970at2759"/>
<dbReference type="InterPro" id="IPR002893">
    <property type="entry name" value="Znf_MYND"/>
</dbReference>
<evidence type="ECO:0000256" key="2">
    <source>
        <dbReference type="ARBA" id="ARBA00022771"/>
    </source>
</evidence>
<evidence type="ECO:0000259" key="5">
    <source>
        <dbReference type="PROSITE" id="PS50865"/>
    </source>
</evidence>
<dbReference type="EMBL" id="AZST01000888">
    <property type="protein sequence ID" value="KEP46952.1"/>
    <property type="molecule type" value="Genomic_DNA"/>
</dbReference>
<dbReference type="SUPFAM" id="SSF144232">
    <property type="entry name" value="HIT/MYND zinc finger-like"/>
    <property type="match status" value="1"/>
</dbReference>
<protein>
    <submittedName>
        <fullName evidence="6">MYND finger protein</fullName>
    </submittedName>
</protein>
<evidence type="ECO:0000256" key="3">
    <source>
        <dbReference type="ARBA" id="ARBA00022833"/>
    </source>
</evidence>
<dbReference type="HOGENOM" id="CLU_3147319_0_0_1"/>
<evidence type="ECO:0000313" key="6">
    <source>
        <dbReference type="EMBL" id="KEP46952.1"/>
    </source>
</evidence>
<comment type="caution">
    <text evidence="6">The sequence shown here is derived from an EMBL/GenBank/DDBJ whole genome shotgun (WGS) entry which is preliminary data.</text>
</comment>
<gene>
    <name evidence="6" type="ORF">V565_173990</name>
</gene>
<accession>A0A074SA97</accession>
<dbReference type="Gene3D" id="6.10.140.2220">
    <property type="match status" value="1"/>
</dbReference>
<name>A0A074SA97_9AGAM</name>
<dbReference type="STRING" id="1423351.A0A074SA97"/>
<evidence type="ECO:0000313" key="7">
    <source>
        <dbReference type="Proteomes" id="UP000027456"/>
    </source>
</evidence>
<reference evidence="6 7" key="1">
    <citation type="submission" date="2013-12" db="EMBL/GenBank/DDBJ databases">
        <authorList>
            <person name="Cubeta M."/>
            <person name="Pakala S."/>
            <person name="Fedorova N."/>
            <person name="Thomas E."/>
            <person name="Dean R."/>
            <person name="Jabaji S."/>
            <person name="Neate S."/>
            <person name="Toda T."/>
            <person name="Tavantzis S."/>
            <person name="Vilgalys R."/>
            <person name="Bharathan N."/>
            <person name="Pakala S."/>
            <person name="Losada L.S."/>
            <person name="Zafar N."/>
            <person name="Nierman W."/>
        </authorList>
    </citation>
    <scope>NUCLEOTIDE SEQUENCE [LARGE SCALE GENOMIC DNA]</scope>
    <source>
        <strain evidence="6 7">123E</strain>
    </source>
</reference>
<evidence type="ECO:0000256" key="4">
    <source>
        <dbReference type="PROSITE-ProRule" id="PRU00134"/>
    </source>
</evidence>
<dbReference type="Pfam" id="PF01753">
    <property type="entry name" value="zf-MYND"/>
    <property type="match status" value="1"/>
</dbReference>